<keyword evidence="3" id="KW-1185">Reference proteome</keyword>
<evidence type="ECO:0000256" key="1">
    <source>
        <dbReference type="SAM" id="MobiDB-lite"/>
    </source>
</evidence>
<evidence type="ECO:0000313" key="2">
    <source>
        <dbReference type="EMBL" id="AKU96348.1"/>
    </source>
</evidence>
<dbReference type="EMBL" id="CP012333">
    <property type="protein sequence ID" value="AKU96348.1"/>
    <property type="molecule type" value="Genomic_DNA"/>
</dbReference>
<reference evidence="2 3" key="1">
    <citation type="submission" date="2015-08" db="EMBL/GenBank/DDBJ databases">
        <authorList>
            <person name="Babu N.S."/>
            <person name="Beckwith C.J."/>
            <person name="Beseler K.G."/>
            <person name="Brison A."/>
            <person name="Carone J.V."/>
            <person name="Caskin T.P."/>
            <person name="Diamond M."/>
            <person name="Durham M.E."/>
            <person name="Foxe J.M."/>
            <person name="Go M."/>
            <person name="Henderson B.A."/>
            <person name="Jones I.B."/>
            <person name="McGettigan J.A."/>
            <person name="Micheletti S.J."/>
            <person name="Nasrallah M.E."/>
            <person name="Ortiz D."/>
            <person name="Piller C.R."/>
            <person name="Privatt S.R."/>
            <person name="Schneider S.L."/>
            <person name="Sharp S."/>
            <person name="Smith T.C."/>
            <person name="Stanton J.D."/>
            <person name="Ullery H.E."/>
            <person name="Wilson R.J."/>
            <person name="Serrano M.G."/>
            <person name="Buck G."/>
            <person name="Lee V."/>
            <person name="Wang Y."/>
            <person name="Carvalho R."/>
            <person name="Voegtly L."/>
            <person name="Shi R."/>
            <person name="Duckworth R."/>
            <person name="Johnson A."/>
            <person name="Loviza R."/>
            <person name="Walstead R."/>
            <person name="Shah Z."/>
            <person name="Kiflezghi M."/>
            <person name="Wade K."/>
            <person name="Ball S.L."/>
            <person name="Bradley K.W."/>
            <person name="Asai D.J."/>
            <person name="Bowman C.A."/>
            <person name="Russell D.A."/>
            <person name="Pope W.H."/>
            <person name="Jacobs-Sera D."/>
            <person name="Hendrix R.W."/>
            <person name="Hatfull G.F."/>
        </authorList>
    </citation>
    <scope>NUCLEOTIDE SEQUENCE [LARGE SCALE GENOMIC DNA]</scope>
    <source>
        <strain evidence="2 3">DSM 27648</strain>
    </source>
</reference>
<sequence>MTTPSGSADFMRCSLYSLPRCLDDNPRRKDGSSASHQASIERDFDSPSTNGAIEARTYRQMLSLARR</sequence>
<feature type="compositionally biased region" description="Basic and acidic residues" evidence="1">
    <location>
        <begin position="22"/>
        <end position="31"/>
    </location>
</feature>
<name>A0A0K1PS41_9BACT</name>
<gene>
    <name evidence="2" type="ORF">AKJ09_03012</name>
</gene>
<feature type="region of interest" description="Disordered" evidence="1">
    <location>
        <begin position="22"/>
        <end position="52"/>
    </location>
</feature>
<accession>A0A0K1PS41</accession>
<protein>
    <submittedName>
        <fullName evidence="2">Uncharacterized protein</fullName>
    </submittedName>
</protein>
<dbReference type="AlphaFoldDB" id="A0A0K1PS41"/>
<proteinExistence type="predicted"/>
<dbReference type="Proteomes" id="UP000064967">
    <property type="component" value="Chromosome"/>
</dbReference>
<evidence type="ECO:0000313" key="3">
    <source>
        <dbReference type="Proteomes" id="UP000064967"/>
    </source>
</evidence>
<organism evidence="2 3">
    <name type="scientific">Labilithrix luteola</name>
    <dbReference type="NCBI Taxonomy" id="1391654"/>
    <lineage>
        <taxon>Bacteria</taxon>
        <taxon>Pseudomonadati</taxon>
        <taxon>Myxococcota</taxon>
        <taxon>Polyangia</taxon>
        <taxon>Polyangiales</taxon>
        <taxon>Labilitrichaceae</taxon>
        <taxon>Labilithrix</taxon>
    </lineage>
</organism>
<dbReference type="KEGG" id="llu:AKJ09_03012"/>